<dbReference type="PANTHER" id="PTHR30386:SF19">
    <property type="entry name" value="MULTIDRUG EXPORT PROTEIN EMRA-RELATED"/>
    <property type="match status" value="1"/>
</dbReference>
<evidence type="ECO:0000256" key="2">
    <source>
        <dbReference type="SAM" id="Coils"/>
    </source>
</evidence>
<dbReference type="InterPro" id="IPR050739">
    <property type="entry name" value="MFP"/>
</dbReference>
<evidence type="ECO:0000313" key="7">
    <source>
        <dbReference type="EMBL" id="OEO30764.1"/>
    </source>
</evidence>
<evidence type="ECO:0000259" key="5">
    <source>
        <dbReference type="Pfam" id="PF25917"/>
    </source>
</evidence>
<dbReference type="Gene3D" id="1.10.287.470">
    <property type="entry name" value="Helix hairpin bin"/>
    <property type="match status" value="1"/>
</dbReference>
<accession>A0A1E5XQI2</accession>
<dbReference type="OrthoDB" id="9811754at2"/>
<dbReference type="Pfam" id="PF25917">
    <property type="entry name" value="BSH_RND"/>
    <property type="match status" value="1"/>
</dbReference>
<evidence type="ECO:0008006" key="9">
    <source>
        <dbReference type="Google" id="ProtNLM"/>
    </source>
</evidence>
<dbReference type="Gene3D" id="2.40.50.100">
    <property type="match status" value="1"/>
</dbReference>
<name>A0A1E5XQI2_9HYPH</name>
<comment type="caution">
    <text evidence="7">The sequence shown here is derived from an EMBL/GenBank/DDBJ whole genome shotgun (WGS) entry which is preliminary data.</text>
</comment>
<dbReference type="SUPFAM" id="SSF111369">
    <property type="entry name" value="HlyD-like secretion proteins"/>
    <property type="match status" value="2"/>
</dbReference>
<feature type="coiled-coil region" evidence="2">
    <location>
        <begin position="182"/>
        <end position="209"/>
    </location>
</feature>
<dbReference type="PANTHER" id="PTHR30386">
    <property type="entry name" value="MEMBRANE FUSION SUBUNIT OF EMRAB-TOLC MULTIDRUG EFFLUX PUMP"/>
    <property type="match status" value="1"/>
</dbReference>
<dbReference type="Gene3D" id="2.40.30.170">
    <property type="match status" value="1"/>
</dbReference>
<evidence type="ECO:0000313" key="8">
    <source>
        <dbReference type="Proteomes" id="UP000095463"/>
    </source>
</evidence>
<feature type="compositionally biased region" description="Low complexity" evidence="3">
    <location>
        <begin position="18"/>
        <end position="36"/>
    </location>
</feature>
<evidence type="ECO:0000256" key="4">
    <source>
        <dbReference type="SAM" id="Phobius"/>
    </source>
</evidence>
<dbReference type="Proteomes" id="UP000095463">
    <property type="component" value="Unassembled WGS sequence"/>
</dbReference>
<proteinExistence type="predicted"/>
<feature type="transmembrane region" description="Helical" evidence="4">
    <location>
        <begin position="47"/>
        <end position="66"/>
    </location>
</feature>
<keyword evidence="2" id="KW-0175">Coiled coil</keyword>
<evidence type="ECO:0000256" key="3">
    <source>
        <dbReference type="SAM" id="MobiDB-lite"/>
    </source>
</evidence>
<keyword evidence="4" id="KW-1133">Transmembrane helix</keyword>
<dbReference type="SUPFAM" id="SSF56954">
    <property type="entry name" value="Outer membrane efflux proteins (OEP)"/>
    <property type="match status" value="1"/>
</dbReference>
<organism evidence="7 8">
    <name type="scientific">Devosia insulae DS-56</name>
    <dbReference type="NCBI Taxonomy" id="1116389"/>
    <lineage>
        <taxon>Bacteria</taxon>
        <taxon>Pseudomonadati</taxon>
        <taxon>Pseudomonadota</taxon>
        <taxon>Alphaproteobacteria</taxon>
        <taxon>Hyphomicrobiales</taxon>
        <taxon>Devosiaceae</taxon>
        <taxon>Devosia</taxon>
    </lineage>
</organism>
<evidence type="ECO:0000256" key="1">
    <source>
        <dbReference type="ARBA" id="ARBA00004196"/>
    </source>
</evidence>
<keyword evidence="8" id="KW-1185">Reference proteome</keyword>
<dbReference type="GO" id="GO:0055085">
    <property type="term" value="P:transmembrane transport"/>
    <property type="evidence" value="ECO:0007669"/>
    <property type="project" value="InterPro"/>
</dbReference>
<protein>
    <recommendedName>
        <fullName evidence="9">Membrane fusion protein biotin-lipoyl like domain-containing protein</fullName>
    </recommendedName>
</protein>
<feature type="domain" description="Multidrug resistance protein MdtA-like barrel-sandwich hybrid" evidence="5">
    <location>
        <begin position="83"/>
        <end position="273"/>
    </location>
</feature>
<dbReference type="AlphaFoldDB" id="A0A1E5XQI2"/>
<keyword evidence="4" id="KW-0812">Transmembrane</keyword>
<feature type="region of interest" description="Disordered" evidence="3">
    <location>
        <begin position="1"/>
        <end position="39"/>
    </location>
</feature>
<sequence>MNARVTPPAPGEAKPVTASAVEAAKPETAAPAAPEAPAKKKRSGRRLAIMLAVPVVLAAGGGYFWLTGGRYVETDNAYVQQSKVSISSDVAGRIVSVAVKDNQAVKAGDALFAIDPEPYRIALSQSDAALATARVNVEQLRVGYSIANAKLQAANATLAIRQKEWDRASNLQKQGISAESALDDSRLALQQAESNVALEQQDVANATAALGGDPSIKTDDHPAVRAALAARDNAQRNLDKSTVLAPAAGIVSQVASLNVGQFINTGSTIATLVETGDTWVEANFKETQLTTLAVGMPAEVKVDAYPGLAIECQVASIGAATGAEFALIPAQNATGNWVKVTQRVPVNIACDTGTDLLRAGMSATVNVDTKPAGAEAAESQKAL</sequence>
<keyword evidence="4" id="KW-0472">Membrane</keyword>
<dbReference type="EMBL" id="LAJE02000187">
    <property type="protein sequence ID" value="OEO30764.1"/>
    <property type="molecule type" value="Genomic_DNA"/>
</dbReference>
<dbReference type="Pfam" id="PF25963">
    <property type="entry name" value="Beta-barrel_AAEA"/>
    <property type="match status" value="1"/>
</dbReference>
<gene>
    <name evidence="7" type="ORF">VW23_019550</name>
</gene>
<evidence type="ECO:0000259" key="6">
    <source>
        <dbReference type="Pfam" id="PF25963"/>
    </source>
</evidence>
<dbReference type="InterPro" id="IPR058634">
    <property type="entry name" value="AaeA-lik-b-barrel"/>
</dbReference>
<reference evidence="7 8" key="1">
    <citation type="journal article" date="2015" name="Genome Announc.">
        <title>Genome Assemblies of Three Soil-Associated Devosia species: D. insulae, D. limi, and D. soli.</title>
        <authorList>
            <person name="Hassan Y.I."/>
            <person name="Lepp D."/>
            <person name="Zhou T."/>
        </authorList>
    </citation>
    <scope>NUCLEOTIDE SEQUENCE [LARGE SCALE GENOMIC DNA]</scope>
    <source>
        <strain evidence="7 8">DS-56</strain>
    </source>
</reference>
<dbReference type="GO" id="GO:0030313">
    <property type="term" value="C:cell envelope"/>
    <property type="evidence" value="ECO:0007669"/>
    <property type="project" value="UniProtKB-SubCell"/>
</dbReference>
<feature type="domain" description="p-hydroxybenzoic acid efflux pump subunit AaeA-like beta-barrel" evidence="6">
    <location>
        <begin position="279"/>
        <end position="367"/>
    </location>
</feature>
<comment type="subcellular location">
    <subcellularLocation>
        <location evidence="1">Cell envelope</location>
    </subcellularLocation>
</comment>
<dbReference type="RefSeq" id="WP_069910017.1">
    <property type="nucleotide sequence ID" value="NZ_LAJE02000187.1"/>
</dbReference>
<dbReference type="InterPro" id="IPR058625">
    <property type="entry name" value="MdtA-like_BSH"/>
</dbReference>